<gene>
    <name evidence="1" type="ORF">GSF22_21050</name>
</gene>
<dbReference type="InterPro" id="IPR036412">
    <property type="entry name" value="HAD-like_sf"/>
</dbReference>
<dbReference type="InterPro" id="IPR023214">
    <property type="entry name" value="HAD_sf"/>
</dbReference>
<dbReference type="NCBIfam" id="TIGR01686">
    <property type="entry name" value="FkbH"/>
    <property type="match status" value="1"/>
</dbReference>
<dbReference type="RefSeq" id="WP_208815468.1">
    <property type="nucleotide sequence ID" value="NZ_WVUH01000200.1"/>
</dbReference>
<keyword evidence="2" id="KW-1185">Reference proteome</keyword>
<dbReference type="InterPro" id="IPR010037">
    <property type="entry name" value="FkbH_domain"/>
</dbReference>
<dbReference type="Proteomes" id="UP000823521">
    <property type="component" value="Unassembled WGS sequence"/>
</dbReference>
<evidence type="ECO:0000313" key="2">
    <source>
        <dbReference type="Proteomes" id="UP000823521"/>
    </source>
</evidence>
<sequence length="386" mass="42350">MTVKCVVWDLDGTVWPGVAIERSTRELPEPFPRALAAMAALEERGVVNSVASRTDPSMAELLAADPGLANRFVVPQLSWGDKDQAIRRIVDELGISPSATVFVDDNPFERAQVAALLPEVRVLAPDELYAQLDAGTLVPAPATEEARRRVDRYREEQARRAAEQEFTGSREEFLRACGMVLTVGTAGPADLPRIGELTERTHRFNTTGEQWPLERLAGLIDDPRWFVPVARLTDRFGEYGLISTALVERGAGTGPDRAVDAAPGGDGHPDWRLRLFMSSCRAAGRDVPVAVLGWIMREARAAGAARLLVDIRTDLANLELRVLLRRAGFGRVAVTGEHALLLGRDLTGELPVVPHLRLSTEQDRTIERTGAVTEHDRTVAQDRVVR</sequence>
<comment type="caution">
    <text evidence="1">The sequence shown here is derived from an EMBL/GenBank/DDBJ whole genome shotgun (WGS) entry which is preliminary data.</text>
</comment>
<name>A0ABS3VV97_MICEH</name>
<dbReference type="SUPFAM" id="SSF56784">
    <property type="entry name" value="HAD-like"/>
    <property type="match status" value="1"/>
</dbReference>
<reference evidence="1 2" key="1">
    <citation type="submission" date="2019-12" db="EMBL/GenBank/DDBJ databases">
        <title>Whole genome sequencing of endophytic Actinobacterium Micromonospora sp. MPMI6T.</title>
        <authorList>
            <person name="Evv R."/>
            <person name="Podile A.R."/>
        </authorList>
    </citation>
    <scope>NUCLEOTIDE SEQUENCE [LARGE SCALE GENOMIC DNA]</scope>
    <source>
        <strain evidence="1 2">MPMI6</strain>
    </source>
</reference>
<evidence type="ECO:0000313" key="1">
    <source>
        <dbReference type="EMBL" id="MBO4208477.1"/>
    </source>
</evidence>
<proteinExistence type="predicted"/>
<dbReference type="EMBL" id="WVUH01000200">
    <property type="protein sequence ID" value="MBO4208477.1"/>
    <property type="molecule type" value="Genomic_DNA"/>
</dbReference>
<protein>
    <submittedName>
        <fullName evidence="1">FkbH-like protein</fullName>
    </submittedName>
</protein>
<dbReference type="Gene3D" id="3.40.50.1000">
    <property type="entry name" value="HAD superfamily/HAD-like"/>
    <property type="match status" value="1"/>
</dbReference>
<organism evidence="1 2">
    <name type="scientific">Micromonospora echinofusca</name>
    <dbReference type="NCBI Taxonomy" id="47858"/>
    <lineage>
        <taxon>Bacteria</taxon>
        <taxon>Bacillati</taxon>
        <taxon>Actinomycetota</taxon>
        <taxon>Actinomycetes</taxon>
        <taxon>Micromonosporales</taxon>
        <taxon>Micromonosporaceae</taxon>
        <taxon>Micromonospora</taxon>
    </lineage>
</organism>
<accession>A0ABS3VV97</accession>